<feature type="domain" description="ArnR1-like winged helix-turn-helix" evidence="1">
    <location>
        <begin position="24"/>
        <end position="70"/>
    </location>
</feature>
<evidence type="ECO:0000313" key="2">
    <source>
        <dbReference type="EMBL" id="BFH72913.1"/>
    </source>
</evidence>
<dbReference type="InterPro" id="IPR036390">
    <property type="entry name" value="WH_DNA-bd_sf"/>
</dbReference>
<name>A0AAT9GPT2_9CREN</name>
<dbReference type="KEGG" id="sjv:SJAV_08570"/>
<dbReference type="Pfam" id="PF14947">
    <property type="entry name" value="HTH_45"/>
    <property type="match status" value="1"/>
</dbReference>
<dbReference type="Gene3D" id="1.10.10.10">
    <property type="entry name" value="Winged helix-like DNA-binding domain superfamily/Winged helix DNA-binding domain"/>
    <property type="match status" value="1"/>
</dbReference>
<dbReference type="InterPro" id="IPR036388">
    <property type="entry name" value="WH-like_DNA-bd_sf"/>
</dbReference>
<reference evidence="2" key="1">
    <citation type="submission" date="2024-03" db="EMBL/GenBank/DDBJ databases">
        <title>Complete genome sequence of Sulfurisphaera javensis strain KD-1.</title>
        <authorList>
            <person name="Sakai H."/>
            <person name="Nur N."/>
            <person name="Suwanto A."/>
            <person name="Kurosawa N."/>
        </authorList>
    </citation>
    <scope>NUCLEOTIDE SEQUENCE</scope>
    <source>
        <strain evidence="2">KD-1</strain>
    </source>
</reference>
<dbReference type="SUPFAM" id="SSF46785">
    <property type="entry name" value="Winged helix' DNA-binding domain"/>
    <property type="match status" value="1"/>
</dbReference>
<dbReference type="GeneID" id="92353786"/>
<accession>A0AAT9GPT2</accession>
<dbReference type="EMBL" id="AP031322">
    <property type="protein sequence ID" value="BFH72913.1"/>
    <property type="molecule type" value="Genomic_DNA"/>
</dbReference>
<sequence>MLSELKIKIIKILNSYDRPVLFKDIKDQLNISTDALKRELNDLIKDEIIKRERGRFVLTQKGKELVKSLES</sequence>
<organism evidence="2">
    <name type="scientific">Sulfurisphaera javensis</name>
    <dbReference type="NCBI Taxonomy" id="2049879"/>
    <lineage>
        <taxon>Archaea</taxon>
        <taxon>Thermoproteota</taxon>
        <taxon>Thermoprotei</taxon>
        <taxon>Sulfolobales</taxon>
        <taxon>Sulfolobaceae</taxon>
        <taxon>Sulfurisphaera</taxon>
    </lineage>
</organism>
<evidence type="ECO:0000259" key="1">
    <source>
        <dbReference type="Pfam" id="PF14947"/>
    </source>
</evidence>
<dbReference type="AlphaFoldDB" id="A0AAT9GPT2"/>
<gene>
    <name evidence="2" type="ORF">SJAV_08570</name>
</gene>
<proteinExistence type="predicted"/>
<dbReference type="RefSeq" id="WP_369611100.1">
    <property type="nucleotide sequence ID" value="NZ_AP031322.1"/>
</dbReference>
<protein>
    <submittedName>
        <fullName evidence="2">Winged helix-turn-helix domain-containing protein</fullName>
    </submittedName>
</protein>
<dbReference type="InterPro" id="IPR038723">
    <property type="entry name" value="ArnR1-like_HTH"/>
</dbReference>